<proteinExistence type="predicted"/>
<dbReference type="Pfam" id="PF14349">
    <property type="entry name" value="SprA_N"/>
    <property type="match status" value="1"/>
</dbReference>
<dbReference type="EMBL" id="BBMM01000004">
    <property type="protein sequence ID" value="GAL00081.1"/>
    <property type="molecule type" value="Genomic_DNA"/>
</dbReference>
<comment type="caution">
    <text evidence="2">The sequence shown here is derived from an EMBL/GenBank/DDBJ whole genome shotgun (WGS) entry which is preliminary data.</text>
</comment>
<evidence type="ECO:0000259" key="1">
    <source>
        <dbReference type="Pfam" id="PF14349"/>
    </source>
</evidence>
<dbReference type="InterPro" id="IPR026377">
    <property type="entry name" value="Cell_surface_SprA"/>
</dbReference>
<gene>
    <name evidence="2" type="ORF">JCM19314_335</name>
</gene>
<reference evidence="2 3" key="1">
    <citation type="journal article" date="2014" name="Genome Announc.">
        <title>Draft Genome Sequences of Marine Flavobacterium Nonlabens Strains NR17, NR24, NR27, NR32, NR33, and Ara13.</title>
        <authorList>
            <person name="Nakanishi M."/>
            <person name="Meirelles P."/>
            <person name="Suzuki R."/>
            <person name="Takatani N."/>
            <person name="Mino S."/>
            <person name="Suda W."/>
            <person name="Oshima K."/>
            <person name="Hattori M."/>
            <person name="Ohkuma M."/>
            <person name="Hosokawa M."/>
            <person name="Miyashita K."/>
            <person name="Thompson F.L."/>
            <person name="Niwa A."/>
            <person name="Sawabe T."/>
            <person name="Sawabe T."/>
        </authorList>
    </citation>
    <scope>NUCLEOTIDE SEQUENCE [LARGE SCALE GENOMIC DNA]</scope>
    <source>
        <strain evidence="3">JCM19314</strain>
    </source>
</reference>
<dbReference type="AlphaFoldDB" id="A0A090QAV5"/>
<feature type="domain" description="Gliding motility protein SprA N-terminal" evidence="1">
    <location>
        <begin position="40"/>
        <end position="329"/>
    </location>
</feature>
<dbReference type="InterPro" id="IPR025684">
    <property type="entry name" value="SprA_N_dom"/>
</dbReference>
<evidence type="ECO:0000313" key="3">
    <source>
        <dbReference type="Proteomes" id="UP000029226"/>
    </source>
</evidence>
<dbReference type="NCBIfam" id="TIGR04189">
    <property type="entry name" value="surface_SprA"/>
    <property type="match status" value="1"/>
</dbReference>
<evidence type="ECO:0000313" key="2">
    <source>
        <dbReference type="EMBL" id="GAL00081.1"/>
    </source>
</evidence>
<sequence length="372" mass="41826">MIFAFAKAQQTPPTTAQDSTKTGVIIGDIKLPDPPSIVTLYTYDPDLDRYIYKSEFNGFQIGYPFMLTRDQYLDRVMKERMTQYFKDKAAAIAGKTEADKEKQKNLLPNFYVDSDLFESIFGGTEISVVPQGSVEVDLGMLFNKSDNPSFSPRNRSNATFDFNQRINLSLVGKVGTRLNVNANYDTQSTFNFQNQIKLDYTPTEDDILQSIEVGNISMPLNSTLIRGAQSLFGVKAELQFGKTRITGVFSEQQSESRTVQAAGGASVNDFDFFSLDYDENRHYFLSHYFRDNYDETLANYPFINTNIQITRAEVWITNRGNRTQDVRNLVAIQDIGESDPANIGLGTIPGGFINAAAGSFRQTKIMTLILEE</sequence>
<accession>A0A090QAV5</accession>
<dbReference type="Proteomes" id="UP000029226">
    <property type="component" value="Unassembled WGS sequence"/>
</dbReference>
<protein>
    <recommendedName>
        <fullName evidence="1">Gliding motility protein SprA N-terminal domain-containing protein</fullName>
    </recommendedName>
</protein>
<organism evidence="2 3">
    <name type="scientific">Nonlabens ulvanivorans</name>
    <name type="common">Persicivirga ulvanivorans</name>
    <dbReference type="NCBI Taxonomy" id="906888"/>
    <lineage>
        <taxon>Bacteria</taxon>
        <taxon>Pseudomonadati</taxon>
        <taxon>Bacteroidota</taxon>
        <taxon>Flavobacteriia</taxon>
        <taxon>Flavobacteriales</taxon>
        <taxon>Flavobacteriaceae</taxon>
        <taxon>Nonlabens</taxon>
    </lineage>
</organism>
<name>A0A090QAV5_NONUL</name>